<evidence type="ECO:0000313" key="2">
    <source>
        <dbReference type="EMBL" id="RCH54872.1"/>
    </source>
</evidence>
<dbReference type="Pfam" id="PF13454">
    <property type="entry name" value="NAD_binding_9"/>
    <property type="match status" value="1"/>
</dbReference>
<dbReference type="PANTHER" id="PTHR40254">
    <property type="entry name" value="BLR0577 PROTEIN"/>
    <property type="match status" value="1"/>
</dbReference>
<organism evidence="2 3">
    <name type="scientific">Mucilaginibacter hurinus</name>
    <dbReference type="NCBI Taxonomy" id="2201324"/>
    <lineage>
        <taxon>Bacteria</taxon>
        <taxon>Pseudomonadati</taxon>
        <taxon>Bacteroidota</taxon>
        <taxon>Sphingobacteriia</taxon>
        <taxon>Sphingobacteriales</taxon>
        <taxon>Sphingobacteriaceae</taxon>
        <taxon>Mucilaginibacter</taxon>
    </lineage>
</organism>
<proteinExistence type="predicted"/>
<dbReference type="InterPro" id="IPR038732">
    <property type="entry name" value="HpyO/CreE_NAD-binding"/>
</dbReference>
<keyword evidence="3" id="KW-1185">Reference proteome</keyword>
<dbReference type="InterPro" id="IPR052189">
    <property type="entry name" value="L-asp_N-monooxygenase_NS-form"/>
</dbReference>
<feature type="domain" description="FAD-dependent urate hydroxylase HpyO/Asp monooxygenase CreE-like FAD/NAD(P)-binding" evidence="1">
    <location>
        <begin position="7"/>
        <end position="195"/>
    </location>
</feature>
<dbReference type="PANTHER" id="PTHR40254:SF1">
    <property type="entry name" value="BLR0577 PROTEIN"/>
    <property type="match status" value="1"/>
</dbReference>
<accession>A0A367GN00</accession>
<gene>
    <name evidence="2" type="ORF">DJ568_10350</name>
</gene>
<dbReference type="RefSeq" id="WP_114005198.1">
    <property type="nucleotide sequence ID" value="NZ_QGDC01000005.1"/>
</dbReference>
<evidence type="ECO:0000259" key="1">
    <source>
        <dbReference type="Pfam" id="PF13454"/>
    </source>
</evidence>
<dbReference type="Proteomes" id="UP000253209">
    <property type="component" value="Unassembled WGS sequence"/>
</dbReference>
<name>A0A367GN00_9SPHI</name>
<protein>
    <recommendedName>
        <fullName evidence="1">FAD-dependent urate hydroxylase HpyO/Asp monooxygenase CreE-like FAD/NAD(P)-binding domain-containing protein</fullName>
    </recommendedName>
</protein>
<dbReference type="EMBL" id="QGDC01000005">
    <property type="protein sequence ID" value="RCH54872.1"/>
    <property type="molecule type" value="Genomic_DNA"/>
</dbReference>
<comment type="caution">
    <text evidence="2">The sequence shown here is derived from an EMBL/GenBank/DDBJ whole genome shotgun (WGS) entry which is preliminary data.</text>
</comment>
<sequence>MIYDITFVGSGMACVTTLTELCTSLLKTGSLLKKPLNIAVIEKQSQFWAGLPYGDKSSVNCLTITTYAEFLNDPDKFDEFNNWLKQDNHSWITEYLALGGSTAAKWYKRNKNVIDAGEIATIAIPRYLYGKFIRQQLQELVAAAEQRGLVTLKTISGEAVAAGKIDGSNFVVDIKTGEDSIIELCTRKLVLTTGNMPFRKVEFSGNVSAERFIQSAYEPDMAHNLQSLEFLLRNTTNTDERNLLLVGSNAASIELLYLLGNHEEFTTLVNKIVVLSPGGKLPLAAVDTKDDKQFIFFDKLKNTSNCTPELVFDAMMKEFGKHFKNEVCTSTVQKLLQQTRQLLSYMSEVEFSHFLMSKGPEFSKFIRRSVADYLQTVIRLKTEGRLVMLQGKLVSLSSEGGENNTPLVLQYKNGNDVITYGNKFSAVIGCSGFGTFGECTCPLINDVLAKGLCQINTAGIGIEVDKNFEATENFYVTGPLVAGTVNEVLHYWHLENLSRLLQLAPYLSASLLRDFTI</sequence>
<dbReference type="OrthoDB" id="9785911at2"/>
<reference evidence="2 3" key="1">
    <citation type="submission" date="2018-05" db="EMBL/GenBank/DDBJ databases">
        <title>Mucilaginibacter hurinus sp. nov., isolated from briquette warehouse soil.</title>
        <authorList>
            <person name="Choi L."/>
        </authorList>
    </citation>
    <scope>NUCLEOTIDE SEQUENCE [LARGE SCALE GENOMIC DNA]</scope>
    <source>
        <strain evidence="2 3">ZR32</strain>
    </source>
</reference>
<evidence type="ECO:0000313" key="3">
    <source>
        <dbReference type="Proteomes" id="UP000253209"/>
    </source>
</evidence>
<dbReference type="AlphaFoldDB" id="A0A367GN00"/>